<dbReference type="GO" id="GO:0006897">
    <property type="term" value="P:endocytosis"/>
    <property type="evidence" value="ECO:0007669"/>
    <property type="project" value="TreeGrafter"/>
</dbReference>
<feature type="region of interest" description="Disordered" evidence="4">
    <location>
        <begin position="573"/>
        <end position="638"/>
    </location>
</feature>
<proteinExistence type="predicted"/>
<feature type="region of interest" description="Disordered" evidence="4">
    <location>
        <begin position="527"/>
        <end position="559"/>
    </location>
</feature>
<feature type="domain" description="EH" evidence="5">
    <location>
        <begin position="296"/>
        <end position="380"/>
    </location>
</feature>
<dbReference type="Ensembl" id="ENSGMOT00000039096.1">
    <property type="protein sequence ID" value="ENSGMOP00000068026.1"/>
    <property type="gene ID" value="ENSGMOG00000018908.2"/>
</dbReference>
<feature type="domain" description="EH" evidence="5">
    <location>
        <begin position="10"/>
        <end position="97"/>
    </location>
</feature>
<organism evidence="7 8">
    <name type="scientific">Gadus morhua</name>
    <name type="common">Atlantic cod</name>
    <dbReference type="NCBI Taxonomy" id="8049"/>
    <lineage>
        <taxon>Eukaryota</taxon>
        <taxon>Metazoa</taxon>
        <taxon>Chordata</taxon>
        <taxon>Craniata</taxon>
        <taxon>Vertebrata</taxon>
        <taxon>Euteleostomi</taxon>
        <taxon>Actinopterygii</taxon>
        <taxon>Neopterygii</taxon>
        <taxon>Teleostei</taxon>
        <taxon>Neoteleostei</taxon>
        <taxon>Acanthomorphata</taxon>
        <taxon>Zeiogadaria</taxon>
        <taxon>Gadariae</taxon>
        <taxon>Gadiformes</taxon>
        <taxon>Gadoidei</taxon>
        <taxon>Gadidae</taxon>
        <taxon>Gadus</taxon>
    </lineage>
</organism>
<keyword evidence="1" id="KW-0479">Metal-binding</keyword>
<dbReference type="GO" id="GO:0005509">
    <property type="term" value="F:calcium ion binding"/>
    <property type="evidence" value="ECO:0007669"/>
    <property type="project" value="InterPro"/>
</dbReference>
<dbReference type="PANTHER" id="PTHR11216">
    <property type="entry name" value="EH DOMAIN"/>
    <property type="match status" value="1"/>
</dbReference>
<reference evidence="7" key="2">
    <citation type="submission" date="2025-09" db="UniProtKB">
        <authorList>
            <consortium name="Ensembl"/>
        </authorList>
    </citation>
    <scope>IDENTIFICATION</scope>
</reference>
<evidence type="ECO:0000256" key="2">
    <source>
        <dbReference type="ARBA" id="ARBA00022837"/>
    </source>
</evidence>
<name>A0A8C5CYJ0_GADMO</name>
<evidence type="ECO:0000313" key="7">
    <source>
        <dbReference type="Ensembl" id="ENSGMOP00000068026.1"/>
    </source>
</evidence>
<keyword evidence="8" id="KW-1185">Reference proteome</keyword>
<feature type="compositionally biased region" description="Pro residues" evidence="4">
    <location>
        <begin position="583"/>
        <end position="596"/>
    </location>
</feature>
<dbReference type="SUPFAM" id="SSF47473">
    <property type="entry name" value="EF-hand"/>
    <property type="match status" value="2"/>
</dbReference>
<dbReference type="GO" id="GO:0016197">
    <property type="term" value="P:endosomal transport"/>
    <property type="evidence" value="ECO:0007669"/>
    <property type="project" value="TreeGrafter"/>
</dbReference>
<sequence>MESLTLSDGEQRYYSDLFVYCDTDNTKKVASNGRVLDLFRAAQLPSEVVLQITELCGATRLGHFGRSQFYIALKLIAIAQSGLPLRVESLNSVKDLPLPRFVVGKNEAEARHAALYQEADSQGIYPGAGVIPRPPGRGLQNKKVTPVVPPCMVQPDSTSPVVSPHQSPPTSPHSWRKHKRQASGGSSAADRPPAVATAPAGVWTQFREAPTGICTPALPVPGDGMWSAHSPPPPPVQETWVSFTADTPPSSAIPAMHPSSVQESTTVRTVASAATTNEIQRQSSAYDDPWRITDEQRQYYINQFKTIQPDLNGFIPGSAAKEFFTKSKLPILELSHIWELSDFDKDGALTLDEFCAAFHLVVARKNGYDLPEKLPESLMPKLIDLDDSAEVSEAAVDVGYSGSPVEVTPNKSPSMPSLNQTWPEMNQANEQWETFSERSSSSQTLTQFDSNIAPADPDTAIVHPVPIRMTPSKIHMQEMELKRTGSGKTPALSESQTFTIGMMFVPHDYSLPVHSNLLHLLTVPRSHSGTSPEALKVVGAAPPPPPPRPHPSHSRSSSLDMNRSFAAGAVAGQPQPGAIAYPPAVPPRPLFPPHGPWAPQAKGASGPLAPPPKPVRRRLKSEDELRPEDEPHGPQRSNLIAAVLATQPSIPRSIGKDKKAIQASIRRNKETNTVLARLNSELQQQLKDLLEERISLEVQLEQLRPFSHL</sequence>
<dbReference type="GeneTree" id="ENSGT00940000158749"/>
<dbReference type="Gene3D" id="1.10.238.10">
    <property type="entry name" value="EF-hand"/>
    <property type="match status" value="2"/>
</dbReference>
<dbReference type="GO" id="GO:0005829">
    <property type="term" value="C:cytosol"/>
    <property type="evidence" value="ECO:0007669"/>
    <property type="project" value="UniProtKB-ARBA"/>
</dbReference>
<dbReference type="InterPro" id="IPR002048">
    <property type="entry name" value="EF_hand_dom"/>
</dbReference>
<dbReference type="AlphaFoldDB" id="A0A8C5CYJ0"/>
<evidence type="ECO:0000256" key="1">
    <source>
        <dbReference type="ARBA" id="ARBA00022723"/>
    </source>
</evidence>
<evidence type="ECO:0000259" key="6">
    <source>
        <dbReference type="PROSITE" id="PS50222"/>
    </source>
</evidence>
<gene>
    <name evidence="7" type="primary">REPS1</name>
    <name evidence="7" type="synonym">reps1</name>
</gene>
<dbReference type="GO" id="GO:0005886">
    <property type="term" value="C:plasma membrane"/>
    <property type="evidence" value="ECO:0007669"/>
    <property type="project" value="TreeGrafter"/>
</dbReference>
<dbReference type="SMART" id="SM00027">
    <property type="entry name" value="EH"/>
    <property type="match status" value="2"/>
</dbReference>
<feature type="compositionally biased region" description="Basic and acidic residues" evidence="4">
    <location>
        <begin position="620"/>
        <end position="633"/>
    </location>
</feature>
<feature type="region of interest" description="Disordered" evidence="4">
    <location>
        <begin position="126"/>
        <end position="195"/>
    </location>
</feature>
<evidence type="ECO:0000259" key="5">
    <source>
        <dbReference type="PROSITE" id="PS50031"/>
    </source>
</evidence>
<accession>A0A8C5CYJ0</accession>
<dbReference type="InterPro" id="IPR018247">
    <property type="entry name" value="EF_Hand_1_Ca_BS"/>
</dbReference>
<dbReference type="InterPro" id="IPR011992">
    <property type="entry name" value="EF-hand-dom_pair"/>
</dbReference>
<reference evidence="7" key="1">
    <citation type="submission" date="2025-08" db="UniProtKB">
        <authorList>
            <consortium name="Ensembl"/>
        </authorList>
    </citation>
    <scope>IDENTIFICATION</scope>
</reference>
<dbReference type="Proteomes" id="UP000694546">
    <property type="component" value="Chromosome 21"/>
</dbReference>
<dbReference type="PROSITE" id="PS00018">
    <property type="entry name" value="EF_HAND_1"/>
    <property type="match status" value="1"/>
</dbReference>
<evidence type="ECO:0000313" key="8">
    <source>
        <dbReference type="Proteomes" id="UP000694546"/>
    </source>
</evidence>
<keyword evidence="2" id="KW-0106">Calcium</keyword>
<feature type="compositionally biased region" description="Low complexity" evidence="4">
    <location>
        <begin position="573"/>
        <end position="582"/>
    </location>
</feature>
<evidence type="ECO:0000256" key="4">
    <source>
        <dbReference type="SAM" id="MobiDB-lite"/>
    </source>
</evidence>
<dbReference type="PANTHER" id="PTHR11216:SF63">
    <property type="entry name" value="RALBP1-ASSOCIATED EPS DOMAIN-CONTAINING PROTEIN 1"/>
    <property type="match status" value="1"/>
</dbReference>
<dbReference type="CDD" id="cd00052">
    <property type="entry name" value="EH"/>
    <property type="match status" value="1"/>
</dbReference>
<feature type="domain" description="EF-hand" evidence="6">
    <location>
        <begin position="329"/>
        <end position="364"/>
    </location>
</feature>
<keyword evidence="3" id="KW-0175">Coiled coil</keyword>
<protein>
    <submittedName>
        <fullName evidence="7">RALBP1 associated Eps domain containing 1</fullName>
    </submittedName>
</protein>
<feature type="coiled-coil region" evidence="3">
    <location>
        <begin position="668"/>
        <end position="699"/>
    </location>
</feature>
<dbReference type="InterPro" id="IPR000261">
    <property type="entry name" value="EH_dom"/>
</dbReference>
<dbReference type="PROSITE" id="PS50031">
    <property type="entry name" value="EH"/>
    <property type="match status" value="2"/>
</dbReference>
<dbReference type="Pfam" id="PF12763">
    <property type="entry name" value="EH"/>
    <property type="match status" value="2"/>
</dbReference>
<evidence type="ECO:0000256" key="3">
    <source>
        <dbReference type="SAM" id="Coils"/>
    </source>
</evidence>
<dbReference type="PROSITE" id="PS50222">
    <property type="entry name" value="EF_HAND_2"/>
    <property type="match status" value="1"/>
</dbReference>